<comment type="caution">
    <text evidence="3">The sequence shown here is derived from an EMBL/GenBank/DDBJ whole genome shotgun (WGS) entry which is preliminary data.</text>
</comment>
<dbReference type="CDD" id="cd14688">
    <property type="entry name" value="bZIP_YAP"/>
    <property type="match status" value="1"/>
</dbReference>
<keyword evidence="1" id="KW-0175">Coiled coil</keyword>
<feature type="coiled-coil region" evidence="1">
    <location>
        <begin position="108"/>
        <end position="135"/>
    </location>
</feature>
<dbReference type="SUPFAM" id="SSF57959">
    <property type="entry name" value="Leucine zipper domain"/>
    <property type="match status" value="1"/>
</dbReference>
<name>A0A9W9P1F8_9EURO</name>
<reference evidence="3" key="1">
    <citation type="submission" date="2022-11" db="EMBL/GenBank/DDBJ databases">
        <authorList>
            <person name="Petersen C."/>
        </authorList>
    </citation>
    <scope>NUCLEOTIDE SEQUENCE</scope>
    <source>
        <strain evidence="3">IBT 19713</strain>
    </source>
</reference>
<dbReference type="PANTHER" id="PTHR40618:SF1">
    <property type="entry name" value="B-ZIP TRANSCRIPTION FACTOR (EUROFUNG)"/>
    <property type="match status" value="1"/>
</dbReference>
<dbReference type="GO" id="GO:0003700">
    <property type="term" value="F:DNA-binding transcription factor activity"/>
    <property type="evidence" value="ECO:0007669"/>
    <property type="project" value="InterPro"/>
</dbReference>
<proteinExistence type="predicted"/>
<sequence length="507" mass="57017">MQGSEDSSSSQAAPESLPRDKQEIQSSPKDSIPATPAEIQGNSGPRLRSLKVPTSRAQSEMTEMIQKAPHSQDRPVRKRGRPRIQKAKDAAAIEARRLQIRRAQRTYRQKKETTIQTLQSRVEVLEQTLQNVSDLIGPADSYAVAHPALHAERIAQARRLILAEINSSRPNDGNQPQPVDQPMDSGTVSLRDIFGYDVSSSWGFEEPTEPYGHYQSHARSPSPLLNRLFPTNTIFTYSNQESNLARRLQRFCLEHVHRWLSDPHPDPAFMSRVFGLMPCIHDMAGVRRAFRRALHAEVGGALESAEKMQFYTLGGAGTHFPDFDLDGRPIYPENSRRPNKILRRLVRILRRGGIQDWDEDWSGDAEPDAGQGLEIAEKLISREERLRALGLEGDWFDCRDVQGYLKQQGLPLDGSSVWIDVPDMAVESFYGFSSDKSGAQFYLPSAEHSPSDLGGQQCPSQSSYVLDVECFFDQLLANIRFLGRAPGFRLWDVDVALRASIQRRLST</sequence>
<dbReference type="PANTHER" id="PTHR40618">
    <property type="entry name" value="B-ZIP TRANSCRIPTION FACTOR (EUROFUNG)-RELATED"/>
    <property type="match status" value="1"/>
</dbReference>
<gene>
    <name evidence="3" type="ORF">N7468_005333</name>
</gene>
<dbReference type="Proteomes" id="UP001150941">
    <property type="component" value="Unassembled WGS sequence"/>
</dbReference>
<dbReference type="RefSeq" id="XP_058330370.1">
    <property type="nucleotide sequence ID" value="XM_058474630.1"/>
</dbReference>
<organism evidence="3 4">
    <name type="scientific">Penicillium chermesinum</name>
    <dbReference type="NCBI Taxonomy" id="63820"/>
    <lineage>
        <taxon>Eukaryota</taxon>
        <taxon>Fungi</taxon>
        <taxon>Dikarya</taxon>
        <taxon>Ascomycota</taxon>
        <taxon>Pezizomycotina</taxon>
        <taxon>Eurotiomycetes</taxon>
        <taxon>Eurotiomycetidae</taxon>
        <taxon>Eurotiales</taxon>
        <taxon>Aspergillaceae</taxon>
        <taxon>Penicillium</taxon>
    </lineage>
</organism>
<keyword evidence="4" id="KW-1185">Reference proteome</keyword>
<accession>A0A9W9P1F8</accession>
<feature type="region of interest" description="Disordered" evidence="2">
    <location>
        <begin position="167"/>
        <end position="186"/>
    </location>
</feature>
<feature type="region of interest" description="Disordered" evidence="2">
    <location>
        <begin position="1"/>
        <end position="85"/>
    </location>
</feature>
<feature type="compositionally biased region" description="Polar residues" evidence="2">
    <location>
        <begin position="1"/>
        <end position="13"/>
    </location>
</feature>
<evidence type="ECO:0008006" key="5">
    <source>
        <dbReference type="Google" id="ProtNLM"/>
    </source>
</evidence>
<dbReference type="InterPro" id="IPR046347">
    <property type="entry name" value="bZIP_sf"/>
</dbReference>
<dbReference type="GeneID" id="83201933"/>
<dbReference type="OrthoDB" id="545169at2759"/>
<evidence type="ECO:0000256" key="2">
    <source>
        <dbReference type="SAM" id="MobiDB-lite"/>
    </source>
</evidence>
<evidence type="ECO:0000313" key="4">
    <source>
        <dbReference type="Proteomes" id="UP001150941"/>
    </source>
</evidence>
<reference evidence="3" key="2">
    <citation type="journal article" date="2023" name="IMA Fungus">
        <title>Comparative genomic study of the Penicillium genus elucidates a diverse pangenome and 15 lateral gene transfer events.</title>
        <authorList>
            <person name="Petersen C."/>
            <person name="Sorensen T."/>
            <person name="Nielsen M.R."/>
            <person name="Sondergaard T.E."/>
            <person name="Sorensen J.L."/>
            <person name="Fitzpatrick D.A."/>
            <person name="Frisvad J.C."/>
            <person name="Nielsen K.L."/>
        </authorList>
    </citation>
    <scope>NUCLEOTIDE SEQUENCE</scope>
    <source>
        <strain evidence="3">IBT 19713</strain>
    </source>
</reference>
<feature type="compositionally biased region" description="Basic residues" evidence="2">
    <location>
        <begin position="76"/>
        <end position="85"/>
    </location>
</feature>
<protein>
    <recommendedName>
        <fullName evidence="5">BZIP domain-containing protein</fullName>
    </recommendedName>
</protein>
<evidence type="ECO:0000313" key="3">
    <source>
        <dbReference type="EMBL" id="KAJ5232377.1"/>
    </source>
</evidence>
<dbReference type="AlphaFoldDB" id="A0A9W9P1F8"/>
<dbReference type="Gene3D" id="1.20.5.170">
    <property type="match status" value="1"/>
</dbReference>
<dbReference type="EMBL" id="JAPQKS010000004">
    <property type="protein sequence ID" value="KAJ5232377.1"/>
    <property type="molecule type" value="Genomic_DNA"/>
</dbReference>
<evidence type="ECO:0000256" key="1">
    <source>
        <dbReference type="SAM" id="Coils"/>
    </source>
</evidence>